<sequence>MLLANDTEPLSLKDNTPIKLVDWRNTLIDILPNPTTQTPTPTLLLKAVQTTLIFEKPLDTTPKIMEAEGQKVIVLKGVGMDSKKTMDFSLASLKSLEAFSYQNDLYLLSQKTTTPLDLEIQASRSKDSKQVRFLFIPKGFSLISQTPQKKPQIELKEPIAPKESIPTLSAVSTTPKAHQVLETPKVHVESPLSSLGLKAPLDLSHAYKALGVILALLGVLYFVKKKFTPKESSLAKNSKLEINTLKQIDARHKIISIDIEWERYLVLLSDKHSLLLGKTNIKPSKEALIKEAELNVKNSKLGNLYARYF</sequence>
<dbReference type="PATRIC" id="fig|182217.3.peg.1315"/>
<evidence type="ECO:0000313" key="2">
    <source>
        <dbReference type="Proteomes" id="UP000005010"/>
    </source>
</evidence>
<organism evidence="1 2">
    <name type="scientific">Helicobacter cetorum (strain ATCC BAA-429 / MIT 00-7128)</name>
    <dbReference type="NCBI Taxonomy" id="182217"/>
    <lineage>
        <taxon>Bacteria</taxon>
        <taxon>Pseudomonadati</taxon>
        <taxon>Campylobacterota</taxon>
        <taxon>Epsilonproteobacteria</taxon>
        <taxon>Campylobacterales</taxon>
        <taxon>Helicobacteraceae</taxon>
        <taxon>Helicobacter</taxon>
    </lineage>
</organism>
<evidence type="ECO:0000313" key="1">
    <source>
        <dbReference type="EMBL" id="AFI04504.1"/>
    </source>
</evidence>
<dbReference type="KEGG" id="hce:HCW_06220"/>
<dbReference type="Proteomes" id="UP000005010">
    <property type="component" value="Chromosome"/>
</dbReference>
<gene>
    <name evidence="1" type="ordered locus">HCW_06220</name>
</gene>
<accession>I0ENI5</accession>
<protein>
    <submittedName>
        <fullName evidence="1">Uncharacterized protein</fullName>
    </submittedName>
</protein>
<dbReference type="AlphaFoldDB" id="I0ENI5"/>
<dbReference type="HOGENOM" id="CLU_082692_0_0_7"/>
<name>I0ENI5_HELC0</name>
<proteinExistence type="predicted"/>
<dbReference type="EMBL" id="CP003479">
    <property type="protein sequence ID" value="AFI04504.1"/>
    <property type="molecule type" value="Genomic_DNA"/>
</dbReference>
<dbReference type="STRING" id="182217.HCW_06220"/>
<keyword evidence="2" id="KW-1185">Reference proteome</keyword>
<reference evidence="2" key="1">
    <citation type="submission" date="2012-04" db="EMBL/GenBank/DDBJ databases">
        <title>Complete genome sequence of Helicobacter cetorum strain MIT 00-7128.</title>
        <authorList>
            <person name="Kersulyte D."/>
            <person name="Berg D.E."/>
        </authorList>
    </citation>
    <scope>NUCLEOTIDE SEQUENCE [LARGE SCALE GENOMIC DNA]</scope>
    <source>
        <strain evidence="2">MIT 00-7128</strain>
    </source>
</reference>